<evidence type="ECO:0000259" key="1">
    <source>
        <dbReference type="PROSITE" id="PS50234"/>
    </source>
</evidence>
<dbReference type="AlphaFoldDB" id="A0A2T0WWR9"/>
<evidence type="ECO:0000313" key="2">
    <source>
        <dbReference type="EMBL" id="PRY91138.1"/>
    </source>
</evidence>
<dbReference type="InterPro" id="IPR028087">
    <property type="entry name" value="Tad_N"/>
</dbReference>
<accession>A0A2T0WWR9</accession>
<dbReference type="EMBL" id="PVTQ01000004">
    <property type="protein sequence ID" value="PRY91138.1"/>
    <property type="molecule type" value="Genomic_DNA"/>
</dbReference>
<comment type="caution">
    <text evidence="2">The sequence shown here is derived from an EMBL/GenBank/DDBJ whole genome shotgun (WGS) entry which is preliminary data.</text>
</comment>
<keyword evidence="3" id="KW-1185">Reference proteome</keyword>
<dbReference type="Pfam" id="PF13400">
    <property type="entry name" value="Tad"/>
    <property type="match status" value="1"/>
</dbReference>
<feature type="domain" description="VWFA" evidence="1">
    <location>
        <begin position="174"/>
        <end position="385"/>
    </location>
</feature>
<dbReference type="InterPro" id="IPR036465">
    <property type="entry name" value="vWFA_dom_sf"/>
</dbReference>
<dbReference type="Gene3D" id="3.40.50.410">
    <property type="entry name" value="von Willebrand factor, type A domain"/>
    <property type="match status" value="1"/>
</dbReference>
<name>A0A2T0WWR9_9RHOB</name>
<dbReference type="SUPFAM" id="SSF53300">
    <property type="entry name" value="vWA-like"/>
    <property type="match status" value="1"/>
</dbReference>
<organism evidence="2 3">
    <name type="scientific">Donghicola tyrosinivorans</name>
    <dbReference type="NCBI Taxonomy" id="1652492"/>
    <lineage>
        <taxon>Bacteria</taxon>
        <taxon>Pseudomonadati</taxon>
        <taxon>Pseudomonadota</taxon>
        <taxon>Alphaproteobacteria</taxon>
        <taxon>Rhodobacterales</taxon>
        <taxon>Roseobacteraceae</taxon>
        <taxon>Donghicola</taxon>
    </lineage>
</organism>
<dbReference type="OrthoDB" id="7522752at2"/>
<dbReference type="InterPro" id="IPR002035">
    <property type="entry name" value="VWF_A"/>
</dbReference>
<dbReference type="PROSITE" id="PS50234">
    <property type="entry name" value="VWFA"/>
    <property type="match status" value="1"/>
</dbReference>
<reference evidence="2 3" key="1">
    <citation type="submission" date="2018-03" db="EMBL/GenBank/DDBJ databases">
        <title>Genomic Encyclopedia of Archaeal and Bacterial Type Strains, Phase II (KMG-II): from individual species to whole genera.</title>
        <authorList>
            <person name="Goeker M."/>
        </authorList>
    </citation>
    <scope>NUCLEOTIDE SEQUENCE [LARGE SCALE GENOMIC DNA]</scope>
    <source>
        <strain evidence="2 3">DSM 100212</strain>
    </source>
</reference>
<sequence>MKTSTSHRTDITHPFTKIVRDFLVSEDGVISLQVLWQVPFMLWFGYVGIDVMMHEFERTRLQNTLDTAVLAAADLSQTGDPTEVVKSYFDAAGAAASLTNVEVVEGLNKRRVSADASVSVQTIFLGEDGSGYRRDATNVYNAVDNRGVENFVNFGSSLTALASGAAEEAVSNVEVSLVVDVSGSMATNNKIGKLKDAAEEFIDAVVMEGEEGLTTVSIVPYSGIVNLGTEFAANFNLSKEHNYSNCPRFPNSAFSSVAISQTDEIERLAHFDPTSNSQNTTSIPAPWCPTDSYGAPMYMANDISGLKAEVRKLEAKGATAIDMGMKWGVGLLDPSMANISAKMAAAGKIDSRAANRPASYNDQNTLKVVVLMTDGENTSQYDLKQQFKSGKSRIWIDRRGNTNPSDDNSSIDLSDYNRYDIWYWPRKRNDRYRYYYYPDGGNDAEQMTNVEAFARWPTVGMAYRFFEKPYYDNQAPLSAFYEYAYAYEEFINAGQADSNLSRICSAAKGKDVVIFTVAFEAPAAGQAAMKDCASSESHYFSVEGAAISDVFAAIGRQINQLRLIQ</sequence>
<gene>
    <name evidence="2" type="ORF">CLV74_104154</name>
</gene>
<dbReference type="RefSeq" id="WP_106263666.1">
    <property type="nucleotide sequence ID" value="NZ_PVTQ01000004.1"/>
</dbReference>
<protein>
    <submittedName>
        <fullName evidence="2">Putative Flp pilus-assembly TadE/G-like protein</fullName>
    </submittedName>
</protein>
<proteinExistence type="predicted"/>
<dbReference type="Proteomes" id="UP000238392">
    <property type="component" value="Unassembled WGS sequence"/>
</dbReference>
<evidence type="ECO:0000313" key="3">
    <source>
        <dbReference type="Proteomes" id="UP000238392"/>
    </source>
</evidence>